<reference evidence="1" key="1">
    <citation type="submission" date="2019-10" db="EMBL/GenBank/DDBJ databases">
        <title>Description of Paenibacillus glebae sp. nov.</title>
        <authorList>
            <person name="Carlier A."/>
            <person name="Qi S."/>
        </authorList>
    </citation>
    <scope>NUCLEOTIDE SEQUENCE</scope>
    <source>
        <strain evidence="1">LMG 31456</strain>
    </source>
</reference>
<evidence type="ECO:0000313" key="1">
    <source>
        <dbReference type="EMBL" id="NOU98232.1"/>
    </source>
</evidence>
<dbReference type="EMBL" id="WHOD01000129">
    <property type="protein sequence ID" value="NOU98232.1"/>
    <property type="molecule type" value="Genomic_DNA"/>
</dbReference>
<comment type="caution">
    <text evidence="1">The sequence shown here is derived from an EMBL/GenBank/DDBJ whole genome shotgun (WGS) entry which is preliminary data.</text>
</comment>
<protein>
    <submittedName>
        <fullName evidence="1">Uncharacterized protein</fullName>
    </submittedName>
</protein>
<keyword evidence="2" id="KW-1185">Reference proteome</keyword>
<dbReference type="RefSeq" id="WP_171656495.1">
    <property type="nucleotide sequence ID" value="NZ_WHOD01000129.1"/>
</dbReference>
<accession>A0A972GX48</accession>
<name>A0A972GX48_9BACL</name>
<evidence type="ECO:0000313" key="2">
    <source>
        <dbReference type="Proteomes" id="UP000641588"/>
    </source>
</evidence>
<sequence length="154" mass="17126">MNQLLEIEEKLTSAQNQTHITYSFAVSDSCCKLNIDFSYSPKSLDNEALSKEIIGQSLRKYSDGNDPVMEEGWRRFLPLKNLITISVDDPNGFRGACHRQDSEQHLFLATGTASPGLMPGALLEGQWSITLSIHALVTETCSYKLSVWEGDEAL</sequence>
<gene>
    <name evidence="1" type="ORF">GC093_34130</name>
</gene>
<dbReference type="AlphaFoldDB" id="A0A972GX48"/>
<dbReference type="Proteomes" id="UP000641588">
    <property type="component" value="Unassembled WGS sequence"/>
</dbReference>
<organism evidence="1 2">
    <name type="scientific">Paenibacillus foliorum</name>
    <dbReference type="NCBI Taxonomy" id="2654974"/>
    <lineage>
        <taxon>Bacteria</taxon>
        <taxon>Bacillati</taxon>
        <taxon>Bacillota</taxon>
        <taxon>Bacilli</taxon>
        <taxon>Bacillales</taxon>
        <taxon>Paenibacillaceae</taxon>
        <taxon>Paenibacillus</taxon>
    </lineage>
</organism>
<proteinExistence type="predicted"/>